<proteinExistence type="predicted"/>
<keyword evidence="3" id="KW-1185">Reference proteome</keyword>
<protein>
    <submittedName>
        <fullName evidence="2">Uncharacterized protein</fullName>
    </submittedName>
</protein>
<sequence>MPALRDALPALYHDLLGAPLDREVPEESKATCASCAMLEGGCGVVPSLDGRPRTFRADTKCCTFHPRLPGYLAGALLDDPDPRLAEGRRRVEARIASRVGVLPGWIHPPRAYTLLYDGARGAFGRARGLRCPFYDEGTGACTIWAHREAVCSTYFCRYVAGADGRALWTAVKEYLSLVEIQLVRAALLEVAPELLESELDPAPRTAPPGPEDIDGAAPPDAEYAAAWGAWAGRETELYRACHRFVRGLSAADVDALLGLDGTLARRKLARAADAATSSALPPVLRLDPSTTVAWLPDGSVALGAYSPLEAVALPGEAYRLLAKFTGDAPVEAVRARLRAEDRADLADGVLLELYRHRVLAPPPRRAVPAQGPPPPDATHTR</sequence>
<feature type="region of interest" description="Disordered" evidence="1">
    <location>
        <begin position="362"/>
        <end position="381"/>
    </location>
</feature>
<dbReference type="EMBL" id="AP025591">
    <property type="protein sequence ID" value="BDG01142.1"/>
    <property type="molecule type" value="Genomic_DNA"/>
</dbReference>
<gene>
    <name evidence="2" type="ORF">AMOR_01380</name>
</gene>
<organism evidence="2 3">
    <name type="scientific">Anaeromyxobacter oryzae</name>
    <dbReference type="NCBI Taxonomy" id="2918170"/>
    <lineage>
        <taxon>Bacteria</taxon>
        <taxon>Pseudomonadati</taxon>
        <taxon>Myxococcota</taxon>
        <taxon>Myxococcia</taxon>
        <taxon>Myxococcales</taxon>
        <taxon>Cystobacterineae</taxon>
        <taxon>Anaeromyxobacteraceae</taxon>
        <taxon>Anaeromyxobacter</taxon>
    </lineage>
</organism>
<evidence type="ECO:0000313" key="3">
    <source>
        <dbReference type="Proteomes" id="UP001162891"/>
    </source>
</evidence>
<evidence type="ECO:0000313" key="2">
    <source>
        <dbReference type="EMBL" id="BDG01142.1"/>
    </source>
</evidence>
<dbReference type="Proteomes" id="UP001162891">
    <property type="component" value="Chromosome"/>
</dbReference>
<name>A0ABM7WNT8_9BACT</name>
<accession>A0ABM7WNT8</accession>
<dbReference type="RefSeq" id="WP_248357540.1">
    <property type="nucleotide sequence ID" value="NZ_AP025591.1"/>
</dbReference>
<evidence type="ECO:0000256" key="1">
    <source>
        <dbReference type="SAM" id="MobiDB-lite"/>
    </source>
</evidence>
<reference evidence="3" key="1">
    <citation type="journal article" date="2022" name="Int. J. Syst. Evol. Microbiol.">
        <title>Anaeromyxobacter oryzae sp. nov., Anaeromyxobacter diazotrophicus sp. nov. and Anaeromyxobacter paludicola sp. nov., isolated from paddy soils.</title>
        <authorList>
            <person name="Itoh H."/>
            <person name="Xu Z."/>
            <person name="Mise K."/>
            <person name="Masuda Y."/>
            <person name="Ushijima N."/>
            <person name="Hayakawa C."/>
            <person name="Shiratori Y."/>
            <person name="Senoo K."/>
        </authorList>
    </citation>
    <scope>NUCLEOTIDE SEQUENCE [LARGE SCALE GENOMIC DNA]</scope>
    <source>
        <strain evidence="3">Red232</strain>
    </source>
</reference>